<sequence>MISEKDEDYYDSRPETPPAESCCGSGCNPCILDVQKKLLKEWEERRKNNTNVAPIKNLISQISFDTFIVSDVYKHCKDYVFVQLEYKGNRKNNRCLQMAPGQYIILCSGNLSRPYTPISWSNISLLLLVKVYPLGKFSQLLNNAKRNDEFKVRGPYGDFRYNCNSFQQIIMFSIGSGIAAVYPLAKAIVENEIEETKINFIAGFRSILCVPLKKELRNLSDYWNFTCTLHISENLISDSNQSIHGINIEKERINKQSVYNYLQSGKSETTLVLICGTDEFNRSVEQWSLENNYSHIHVFK</sequence>
<keyword evidence="9" id="KW-1185">Reference proteome</keyword>
<evidence type="ECO:0000256" key="1">
    <source>
        <dbReference type="ARBA" id="ARBA00001974"/>
    </source>
</evidence>
<comment type="similarity">
    <text evidence="2">Belongs to the flavoprotein pyridine nucleotide cytochrome reductase family.</text>
</comment>
<keyword evidence="4 6" id="KW-0274">FAD</keyword>
<dbReference type="CDD" id="cd06183">
    <property type="entry name" value="cyt_b5_reduct_like"/>
    <property type="match status" value="1"/>
</dbReference>
<protein>
    <recommendedName>
        <fullName evidence="7">FAD-binding FR-type domain-containing protein</fullName>
    </recommendedName>
</protein>
<dbReference type="SUPFAM" id="SSF63380">
    <property type="entry name" value="Riboflavin synthase domain-like"/>
    <property type="match status" value="1"/>
</dbReference>
<proteinExistence type="inferred from homology"/>
<feature type="binding site" evidence="6">
    <location>
        <position position="128"/>
    </location>
    <ligand>
        <name>FAD</name>
        <dbReference type="ChEBI" id="CHEBI:57692"/>
    </ligand>
</feature>
<reference evidence="8" key="2">
    <citation type="journal article" date="2023" name="Commun. Biol.">
        <title>Intrasexual cuticular hydrocarbon dimorphism in a wasp sheds light on hydrocarbon biosynthesis genes in Hymenoptera.</title>
        <authorList>
            <person name="Moris V.C."/>
            <person name="Podsiadlowski L."/>
            <person name="Martin S."/>
            <person name="Oeyen J.P."/>
            <person name="Donath A."/>
            <person name="Petersen M."/>
            <person name="Wilbrandt J."/>
            <person name="Misof B."/>
            <person name="Liedtke D."/>
            <person name="Thamm M."/>
            <person name="Scheiner R."/>
            <person name="Schmitt T."/>
            <person name="Niehuis O."/>
        </authorList>
    </citation>
    <scope>NUCLEOTIDE SEQUENCE</scope>
    <source>
        <strain evidence="8">GBR_01_08_01A</strain>
    </source>
</reference>
<dbReference type="AlphaFoldDB" id="A0AAD9VMB7"/>
<dbReference type="InterPro" id="IPR008333">
    <property type="entry name" value="Cbr1-like_FAD-bd_dom"/>
</dbReference>
<dbReference type="InterPro" id="IPR039261">
    <property type="entry name" value="FNR_nucleotide-bd"/>
</dbReference>
<feature type="binding site" evidence="6">
    <location>
        <position position="136"/>
    </location>
    <ligand>
        <name>FAD</name>
        <dbReference type="ChEBI" id="CHEBI:57692"/>
    </ligand>
</feature>
<feature type="binding site" evidence="6">
    <location>
        <position position="113"/>
    </location>
    <ligand>
        <name>FAD</name>
        <dbReference type="ChEBI" id="CHEBI:57692"/>
    </ligand>
</feature>
<dbReference type="PROSITE" id="PS51384">
    <property type="entry name" value="FAD_FR"/>
    <property type="match status" value="1"/>
</dbReference>
<reference evidence="8" key="1">
    <citation type="submission" date="2021-08" db="EMBL/GenBank/DDBJ databases">
        <authorList>
            <person name="Misof B."/>
            <person name="Oliver O."/>
            <person name="Podsiadlowski L."/>
            <person name="Donath A."/>
            <person name="Peters R."/>
            <person name="Mayer C."/>
            <person name="Rust J."/>
            <person name="Gunkel S."/>
            <person name="Lesny P."/>
            <person name="Martin S."/>
            <person name="Oeyen J.P."/>
            <person name="Petersen M."/>
            <person name="Panagiotis P."/>
            <person name="Wilbrandt J."/>
            <person name="Tanja T."/>
        </authorList>
    </citation>
    <scope>NUCLEOTIDE SEQUENCE</scope>
    <source>
        <strain evidence="8">GBR_01_08_01A</strain>
        <tissue evidence="8">Thorax + abdomen</tissue>
    </source>
</reference>
<dbReference type="Gene3D" id="3.40.50.80">
    <property type="entry name" value="Nucleotide-binding domain of ferredoxin-NADP reductase (FNR) module"/>
    <property type="match status" value="1"/>
</dbReference>
<evidence type="ECO:0000256" key="4">
    <source>
        <dbReference type="ARBA" id="ARBA00022827"/>
    </source>
</evidence>
<dbReference type="InterPro" id="IPR017927">
    <property type="entry name" value="FAD-bd_FR_type"/>
</dbReference>
<dbReference type="SUPFAM" id="SSF52343">
    <property type="entry name" value="Ferredoxin reductase-like, C-terminal NADP-linked domain"/>
    <property type="match status" value="1"/>
</dbReference>
<feature type="binding site" evidence="6">
    <location>
        <position position="130"/>
    </location>
    <ligand>
        <name>FAD</name>
        <dbReference type="ChEBI" id="CHEBI:57692"/>
    </ligand>
</feature>
<evidence type="ECO:0000256" key="6">
    <source>
        <dbReference type="PIRSR" id="PIRSR601834-1"/>
    </source>
</evidence>
<evidence type="ECO:0000256" key="3">
    <source>
        <dbReference type="ARBA" id="ARBA00022630"/>
    </source>
</evidence>
<evidence type="ECO:0000313" key="8">
    <source>
        <dbReference type="EMBL" id="KAK2580081.1"/>
    </source>
</evidence>
<dbReference type="PANTHER" id="PTHR19370">
    <property type="entry name" value="NADH-CYTOCHROME B5 REDUCTASE"/>
    <property type="match status" value="1"/>
</dbReference>
<dbReference type="Proteomes" id="UP001258017">
    <property type="component" value="Unassembled WGS sequence"/>
</dbReference>
<dbReference type="InterPro" id="IPR017938">
    <property type="entry name" value="Riboflavin_synthase-like_b-brl"/>
</dbReference>
<feature type="binding site" evidence="6">
    <location>
        <position position="114"/>
    </location>
    <ligand>
        <name>FAD</name>
        <dbReference type="ChEBI" id="CHEBI:57692"/>
    </ligand>
</feature>
<keyword evidence="5" id="KW-0560">Oxidoreductase</keyword>
<name>A0AAD9VMB7_9HYME</name>
<dbReference type="InterPro" id="IPR001834">
    <property type="entry name" value="CBR-like"/>
</dbReference>
<feature type="binding site" evidence="6">
    <location>
        <position position="138"/>
    </location>
    <ligand>
        <name>FAD</name>
        <dbReference type="ChEBI" id="CHEBI:57692"/>
    </ligand>
</feature>
<comment type="caution">
    <text evidence="8">The sequence shown here is derived from an EMBL/GenBank/DDBJ whole genome shotgun (WGS) entry which is preliminary data.</text>
</comment>
<dbReference type="Pfam" id="PF00970">
    <property type="entry name" value="FAD_binding_6"/>
    <property type="match status" value="1"/>
</dbReference>
<comment type="cofactor">
    <cofactor evidence="1 6">
        <name>FAD</name>
        <dbReference type="ChEBI" id="CHEBI:57692"/>
    </cofactor>
</comment>
<keyword evidence="3 6" id="KW-0285">Flavoprotein</keyword>
<dbReference type="Gene3D" id="2.40.30.10">
    <property type="entry name" value="Translation factors"/>
    <property type="match status" value="1"/>
</dbReference>
<dbReference type="GO" id="GO:0016491">
    <property type="term" value="F:oxidoreductase activity"/>
    <property type="evidence" value="ECO:0007669"/>
    <property type="project" value="UniProtKB-KW"/>
</dbReference>
<feature type="domain" description="FAD-binding FR-type" evidence="7">
    <location>
        <begin position="62"/>
        <end position="162"/>
    </location>
</feature>
<evidence type="ECO:0000256" key="5">
    <source>
        <dbReference type="ARBA" id="ARBA00023002"/>
    </source>
</evidence>
<gene>
    <name evidence="8" type="ORF">KPH14_012363</name>
</gene>
<dbReference type="InterPro" id="IPR019180">
    <property type="entry name" value="Oxidoreductase-like_N"/>
</dbReference>
<dbReference type="Pfam" id="PF00175">
    <property type="entry name" value="NAD_binding_1"/>
    <property type="match status" value="1"/>
</dbReference>
<dbReference type="Pfam" id="PF09791">
    <property type="entry name" value="Oxidored-like"/>
    <property type="match status" value="1"/>
</dbReference>
<dbReference type="InterPro" id="IPR001433">
    <property type="entry name" value="OxRdtase_FAD/NAD-bd"/>
</dbReference>
<evidence type="ECO:0000313" key="9">
    <source>
        <dbReference type="Proteomes" id="UP001258017"/>
    </source>
</evidence>
<accession>A0AAD9VMB7</accession>
<dbReference type="EMBL" id="JAIFRP010000062">
    <property type="protein sequence ID" value="KAK2580081.1"/>
    <property type="molecule type" value="Genomic_DNA"/>
</dbReference>
<feature type="binding site" evidence="6">
    <location>
        <position position="115"/>
    </location>
    <ligand>
        <name>FAD</name>
        <dbReference type="ChEBI" id="CHEBI:57692"/>
    </ligand>
</feature>
<dbReference type="PANTHER" id="PTHR19370:SF184">
    <property type="entry name" value="NADH-CYTOCHROME B5 REDUCTASE-LIKE"/>
    <property type="match status" value="1"/>
</dbReference>
<evidence type="ECO:0000259" key="7">
    <source>
        <dbReference type="PROSITE" id="PS51384"/>
    </source>
</evidence>
<organism evidence="8 9">
    <name type="scientific">Odynerus spinipes</name>
    <dbReference type="NCBI Taxonomy" id="1348599"/>
    <lineage>
        <taxon>Eukaryota</taxon>
        <taxon>Metazoa</taxon>
        <taxon>Ecdysozoa</taxon>
        <taxon>Arthropoda</taxon>
        <taxon>Hexapoda</taxon>
        <taxon>Insecta</taxon>
        <taxon>Pterygota</taxon>
        <taxon>Neoptera</taxon>
        <taxon>Endopterygota</taxon>
        <taxon>Hymenoptera</taxon>
        <taxon>Apocrita</taxon>
        <taxon>Aculeata</taxon>
        <taxon>Vespoidea</taxon>
        <taxon>Vespidae</taxon>
        <taxon>Eumeninae</taxon>
        <taxon>Odynerus</taxon>
    </lineage>
</organism>
<evidence type="ECO:0000256" key="2">
    <source>
        <dbReference type="ARBA" id="ARBA00006105"/>
    </source>
</evidence>